<keyword evidence="2" id="KW-1185">Reference proteome</keyword>
<sequence length="211" mass="24759">MKTHRTRKVKVTFRVDDFSLAAAKEHAVVRKQPISTYFNEAIYAYARPGHLRHFSRGGHFFYPVLMSDAEIDAFCNLFYRDEYFDNDEESKVVIRARKACGGKGLEFMIDEYLQSSDKKTLHKILRHSFLLTTNWHIESCFRHWLFNQEEDISLHKVEWSAISIRQESIDIIPLSRIEQELPFTVNPKFETYDWTIVKQMGSSSNVVAINS</sequence>
<evidence type="ECO:0000313" key="2">
    <source>
        <dbReference type="Proteomes" id="UP000488299"/>
    </source>
</evidence>
<accession>A0A7J5TUY6</accession>
<comment type="caution">
    <text evidence="1">The sequence shown here is derived from an EMBL/GenBank/DDBJ whole genome shotgun (WGS) entry which is preliminary data.</text>
</comment>
<evidence type="ECO:0000313" key="1">
    <source>
        <dbReference type="EMBL" id="KAB7726634.1"/>
    </source>
</evidence>
<organism evidence="1 2">
    <name type="scientific">Rudanella paleaurantiibacter</name>
    <dbReference type="NCBI Taxonomy" id="2614655"/>
    <lineage>
        <taxon>Bacteria</taxon>
        <taxon>Pseudomonadati</taxon>
        <taxon>Bacteroidota</taxon>
        <taxon>Cytophagia</taxon>
        <taxon>Cytophagales</taxon>
        <taxon>Cytophagaceae</taxon>
        <taxon>Rudanella</taxon>
    </lineage>
</organism>
<proteinExistence type="predicted"/>
<gene>
    <name evidence="1" type="ORF">F5984_23695</name>
</gene>
<dbReference type="EMBL" id="WELI01000014">
    <property type="protein sequence ID" value="KAB7726634.1"/>
    <property type="molecule type" value="Genomic_DNA"/>
</dbReference>
<dbReference type="Proteomes" id="UP000488299">
    <property type="component" value="Unassembled WGS sequence"/>
</dbReference>
<dbReference type="RefSeq" id="WP_152126707.1">
    <property type="nucleotide sequence ID" value="NZ_WELI01000014.1"/>
</dbReference>
<name>A0A7J5TUY6_9BACT</name>
<protein>
    <submittedName>
        <fullName evidence="1">Uncharacterized protein</fullName>
    </submittedName>
</protein>
<dbReference type="AlphaFoldDB" id="A0A7J5TUY6"/>
<reference evidence="1 2" key="1">
    <citation type="submission" date="2019-10" db="EMBL/GenBank/DDBJ databases">
        <title>Rudanella paleaurantiibacter sp. nov., isolated from sludge.</title>
        <authorList>
            <person name="Xu S.Q."/>
        </authorList>
    </citation>
    <scope>NUCLEOTIDE SEQUENCE [LARGE SCALE GENOMIC DNA]</scope>
    <source>
        <strain evidence="1 2">HX-22-17</strain>
    </source>
</reference>